<dbReference type="AlphaFoldDB" id="A0A2N5W1H8"/>
<feature type="region of interest" description="Disordered" evidence="1">
    <location>
        <begin position="63"/>
        <end position="110"/>
    </location>
</feature>
<name>A0A2N5W1H8_9BASI</name>
<dbReference type="EMBL" id="PGCJ01000024">
    <property type="protein sequence ID" value="PLW56114.1"/>
    <property type="molecule type" value="Genomic_DNA"/>
</dbReference>
<keyword evidence="3" id="KW-1185">Reference proteome</keyword>
<sequence length="110" mass="12055">MLRPSNRALFQLKEKGQFNGVVPQKPDVCAFLATSARLQQHPSPAAEQLDFSSTSVKVNAHMNTNSSRPKVKLNKDPLKKISAPGLNLSNRPEVKRPRGIIQTNSTPVSP</sequence>
<protein>
    <submittedName>
        <fullName evidence="2">Uncharacterized protein</fullName>
    </submittedName>
</protein>
<evidence type="ECO:0000313" key="3">
    <source>
        <dbReference type="Proteomes" id="UP000235388"/>
    </source>
</evidence>
<reference evidence="2 3" key="1">
    <citation type="submission" date="2017-11" db="EMBL/GenBank/DDBJ databases">
        <title>De novo assembly and phasing of dikaryotic genomes from two isolates of Puccinia coronata f. sp. avenae, the causal agent of oat crown rust.</title>
        <authorList>
            <person name="Miller M.E."/>
            <person name="Zhang Y."/>
            <person name="Omidvar V."/>
            <person name="Sperschneider J."/>
            <person name="Schwessinger B."/>
            <person name="Raley C."/>
            <person name="Palmer J.M."/>
            <person name="Garnica D."/>
            <person name="Upadhyaya N."/>
            <person name="Rathjen J."/>
            <person name="Taylor J.M."/>
            <person name="Park R.F."/>
            <person name="Dodds P.N."/>
            <person name="Hirsch C.D."/>
            <person name="Kianian S.F."/>
            <person name="Figueroa M."/>
        </authorList>
    </citation>
    <scope>NUCLEOTIDE SEQUENCE [LARGE SCALE GENOMIC DNA]</scope>
    <source>
        <strain evidence="2">12NC29</strain>
    </source>
</reference>
<proteinExistence type="predicted"/>
<comment type="caution">
    <text evidence="2">The sequence shown here is derived from an EMBL/GenBank/DDBJ whole genome shotgun (WGS) entry which is preliminary data.</text>
</comment>
<organism evidence="2 3">
    <name type="scientific">Puccinia coronata f. sp. avenae</name>
    <dbReference type="NCBI Taxonomy" id="200324"/>
    <lineage>
        <taxon>Eukaryota</taxon>
        <taxon>Fungi</taxon>
        <taxon>Dikarya</taxon>
        <taxon>Basidiomycota</taxon>
        <taxon>Pucciniomycotina</taxon>
        <taxon>Pucciniomycetes</taxon>
        <taxon>Pucciniales</taxon>
        <taxon>Pucciniaceae</taxon>
        <taxon>Puccinia</taxon>
    </lineage>
</organism>
<accession>A0A2N5W1H8</accession>
<dbReference type="Proteomes" id="UP000235388">
    <property type="component" value="Unassembled WGS sequence"/>
</dbReference>
<evidence type="ECO:0000313" key="2">
    <source>
        <dbReference type="EMBL" id="PLW56114.1"/>
    </source>
</evidence>
<gene>
    <name evidence="2" type="ORF">PCANC_04684</name>
</gene>
<evidence type="ECO:0000256" key="1">
    <source>
        <dbReference type="SAM" id="MobiDB-lite"/>
    </source>
</evidence>
<feature type="compositionally biased region" description="Polar residues" evidence="1">
    <location>
        <begin position="101"/>
        <end position="110"/>
    </location>
</feature>